<dbReference type="AlphaFoldDB" id="A0A371EY36"/>
<keyword evidence="6 8" id="KW-1133">Transmembrane helix</keyword>
<comment type="subcellular location">
    <subcellularLocation>
        <location evidence="1 8">Cell membrane</location>
        <topology evidence="1 8">Multi-pass membrane protein</topology>
    </subcellularLocation>
</comment>
<evidence type="ECO:0000256" key="5">
    <source>
        <dbReference type="ARBA" id="ARBA00022692"/>
    </source>
</evidence>
<keyword evidence="12" id="KW-1185">Reference proteome</keyword>
<feature type="compositionally biased region" description="Low complexity" evidence="9">
    <location>
        <begin position="38"/>
        <end position="56"/>
    </location>
</feature>
<accession>A0A371EY36</accession>
<dbReference type="InterPro" id="IPR006702">
    <property type="entry name" value="CASP_dom"/>
</dbReference>
<comment type="subunit">
    <text evidence="3 8">Homodimer and heterodimers.</text>
</comment>
<dbReference type="PANTHER" id="PTHR33573:SF50">
    <property type="entry name" value="CASP-LIKE PROTEIN 4A3"/>
    <property type="match status" value="1"/>
</dbReference>
<evidence type="ECO:0000256" key="4">
    <source>
        <dbReference type="ARBA" id="ARBA00022475"/>
    </source>
</evidence>
<reference evidence="11" key="1">
    <citation type="submission" date="2018-05" db="EMBL/GenBank/DDBJ databases">
        <title>Draft genome of Mucuna pruriens seed.</title>
        <authorList>
            <person name="Nnadi N.E."/>
            <person name="Vos R."/>
            <person name="Hasami M.H."/>
            <person name="Devisetty U.K."/>
            <person name="Aguiy J.C."/>
        </authorList>
    </citation>
    <scope>NUCLEOTIDE SEQUENCE [LARGE SCALE GENOMIC DNA]</scope>
    <source>
        <strain evidence="11">JCA_2017</strain>
    </source>
</reference>
<dbReference type="Pfam" id="PF04535">
    <property type="entry name" value="CASP_dom"/>
    <property type="match status" value="1"/>
</dbReference>
<evidence type="ECO:0000259" key="10">
    <source>
        <dbReference type="Pfam" id="PF04535"/>
    </source>
</evidence>
<name>A0A371EY36_MUCPR</name>
<organism evidence="11 12">
    <name type="scientific">Mucuna pruriens</name>
    <name type="common">Velvet bean</name>
    <name type="synonym">Dolichos pruriens</name>
    <dbReference type="NCBI Taxonomy" id="157652"/>
    <lineage>
        <taxon>Eukaryota</taxon>
        <taxon>Viridiplantae</taxon>
        <taxon>Streptophyta</taxon>
        <taxon>Embryophyta</taxon>
        <taxon>Tracheophyta</taxon>
        <taxon>Spermatophyta</taxon>
        <taxon>Magnoliopsida</taxon>
        <taxon>eudicotyledons</taxon>
        <taxon>Gunneridae</taxon>
        <taxon>Pentapetalae</taxon>
        <taxon>rosids</taxon>
        <taxon>fabids</taxon>
        <taxon>Fabales</taxon>
        <taxon>Fabaceae</taxon>
        <taxon>Papilionoideae</taxon>
        <taxon>50 kb inversion clade</taxon>
        <taxon>NPAAA clade</taxon>
        <taxon>indigoferoid/millettioid clade</taxon>
        <taxon>Phaseoleae</taxon>
        <taxon>Mucuna</taxon>
    </lineage>
</organism>
<dbReference type="OrthoDB" id="672180at2759"/>
<feature type="transmembrane region" description="Helical" evidence="8">
    <location>
        <begin position="212"/>
        <end position="233"/>
    </location>
</feature>
<evidence type="ECO:0000313" key="11">
    <source>
        <dbReference type="EMBL" id="RDX70960.1"/>
    </source>
</evidence>
<protein>
    <recommendedName>
        <fullName evidence="8">CASP-like protein</fullName>
    </recommendedName>
</protein>
<feature type="region of interest" description="Disordered" evidence="9">
    <location>
        <begin position="113"/>
        <end position="160"/>
    </location>
</feature>
<feature type="domain" description="Casparian strip membrane protein" evidence="10">
    <location>
        <begin position="173"/>
        <end position="221"/>
    </location>
</feature>
<sequence length="236" mass="25887">SPPTVSFSLSLHFPTPQTLHFFIPIFPFLFPPLKFPQRTPTPSNAAPSMKSSSSKNTESPAHLDSPHSPLRYRSSPLSDGGDPFHSPENSPENDLTDNSRAIVIVETSTQFAQVAPPAAESEHQNPPPEGLVSQPMRPEPRSPQTGGAGRGRRRVGVPLSPSIPRKRGVMAIKVALGFRLCEVVLCLISFSVMAADKTRGWSGDSFDRYKEYRLRTCVVVIWVNALSMVIISLKPY</sequence>
<evidence type="ECO:0000256" key="3">
    <source>
        <dbReference type="ARBA" id="ARBA00011489"/>
    </source>
</evidence>
<comment type="similarity">
    <text evidence="2 8">Belongs to the Casparian strip membrane proteins (CASP) family.</text>
</comment>
<dbReference type="PANTHER" id="PTHR33573">
    <property type="entry name" value="CASP-LIKE PROTEIN 4A4"/>
    <property type="match status" value="1"/>
</dbReference>
<dbReference type="Proteomes" id="UP000257109">
    <property type="component" value="Unassembled WGS sequence"/>
</dbReference>
<feature type="non-terminal residue" evidence="11">
    <location>
        <position position="1"/>
    </location>
</feature>
<evidence type="ECO:0000256" key="7">
    <source>
        <dbReference type="ARBA" id="ARBA00023136"/>
    </source>
</evidence>
<feature type="region of interest" description="Disordered" evidence="9">
    <location>
        <begin position="38"/>
        <end position="96"/>
    </location>
</feature>
<feature type="transmembrane region" description="Helical" evidence="8">
    <location>
        <begin position="170"/>
        <end position="192"/>
    </location>
</feature>
<dbReference type="STRING" id="157652.A0A371EY36"/>
<keyword evidence="7 8" id="KW-0472">Membrane</keyword>
<evidence type="ECO:0000256" key="9">
    <source>
        <dbReference type="SAM" id="MobiDB-lite"/>
    </source>
</evidence>
<comment type="caution">
    <text evidence="8">Lacks conserved residue(s) required for the propagation of feature annotation.</text>
</comment>
<keyword evidence="5 8" id="KW-0812">Transmembrane</keyword>
<proteinExistence type="inferred from homology"/>
<dbReference type="GO" id="GO:0005886">
    <property type="term" value="C:plasma membrane"/>
    <property type="evidence" value="ECO:0007669"/>
    <property type="project" value="UniProtKB-SubCell"/>
</dbReference>
<evidence type="ECO:0000313" key="12">
    <source>
        <dbReference type="Proteomes" id="UP000257109"/>
    </source>
</evidence>
<evidence type="ECO:0000256" key="6">
    <source>
        <dbReference type="ARBA" id="ARBA00022989"/>
    </source>
</evidence>
<keyword evidence="4 8" id="KW-1003">Cell membrane</keyword>
<feature type="compositionally biased region" description="Polar residues" evidence="9">
    <location>
        <begin position="87"/>
        <end position="96"/>
    </location>
</feature>
<comment type="caution">
    <text evidence="11">The sequence shown here is derived from an EMBL/GenBank/DDBJ whole genome shotgun (WGS) entry which is preliminary data.</text>
</comment>
<evidence type="ECO:0000256" key="8">
    <source>
        <dbReference type="RuleBase" id="RU361233"/>
    </source>
</evidence>
<dbReference type="EMBL" id="QJKJ01011519">
    <property type="protein sequence ID" value="RDX70960.1"/>
    <property type="molecule type" value="Genomic_DNA"/>
</dbReference>
<gene>
    <name evidence="11" type="ORF">CR513_49747</name>
</gene>
<evidence type="ECO:0000256" key="2">
    <source>
        <dbReference type="ARBA" id="ARBA00007651"/>
    </source>
</evidence>
<evidence type="ECO:0000256" key="1">
    <source>
        <dbReference type="ARBA" id="ARBA00004651"/>
    </source>
</evidence>